<dbReference type="CDD" id="cd08432">
    <property type="entry name" value="PBP2_GcdR_TrpI_HvrB_AmpR_like"/>
    <property type="match status" value="1"/>
</dbReference>
<dbReference type="InterPro" id="IPR036390">
    <property type="entry name" value="WH_DNA-bd_sf"/>
</dbReference>
<evidence type="ECO:0000256" key="4">
    <source>
        <dbReference type="ARBA" id="ARBA00023163"/>
    </source>
</evidence>
<feature type="domain" description="HTH lysR-type" evidence="5">
    <location>
        <begin position="6"/>
        <end position="63"/>
    </location>
</feature>
<evidence type="ECO:0000259" key="5">
    <source>
        <dbReference type="PROSITE" id="PS50931"/>
    </source>
</evidence>
<keyword evidence="3" id="KW-0238">DNA-binding</keyword>
<proteinExistence type="inferred from homology"/>
<dbReference type="GO" id="GO:0043565">
    <property type="term" value="F:sequence-specific DNA binding"/>
    <property type="evidence" value="ECO:0007669"/>
    <property type="project" value="TreeGrafter"/>
</dbReference>
<dbReference type="Proteomes" id="UP000093111">
    <property type="component" value="Unassembled WGS sequence"/>
</dbReference>
<dbReference type="NCBIfam" id="NF008352">
    <property type="entry name" value="PRK11139.1"/>
    <property type="match status" value="1"/>
</dbReference>
<dbReference type="SUPFAM" id="SSF53850">
    <property type="entry name" value="Periplasmic binding protein-like II"/>
    <property type="match status" value="1"/>
</dbReference>
<keyword evidence="2" id="KW-0805">Transcription regulation</keyword>
<dbReference type="Pfam" id="PF00126">
    <property type="entry name" value="HTH_1"/>
    <property type="match status" value="1"/>
</dbReference>
<evidence type="ECO:0000256" key="3">
    <source>
        <dbReference type="ARBA" id="ARBA00023125"/>
    </source>
</evidence>
<dbReference type="EMBL" id="LGLV01000005">
    <property type="protein sequence ID" value="OBZ96164.1"/>
    <property type="molecule type" value="Genomic_DNA"/>
</dbReference>
<dbReference type="PRINTS" id="PR00039">
    <property type="entry name" value="HTHLYSR"/>
</dbReference>
<name>A0A1C7P8S5_9HYPH</name>
<dbReference type="FunFam" id="3.40.190.10:FF:000017">
    <property type="entry name" value="Glycine cleavage system transcriptional activator"/>
    <property type="match status" value="1"/>
</dbReference>
<organism evidence="6 7">
    <name type="scientific">Pararhizobium polonicum</name>
    <dbReference type="NCBI Taxonomy" id="1612624"/>
    <lineage>
        <taxon>Bacteria</taxon>
        <taxon>Pseudomonadati</taxon>
        <taxon>Pseudomonadota</taxon>
        <taxon>Alphaproteobacteria</taxon>
        <taxon>Hyphomicrobiales</taxon>
        <taxon>Rhizobiaceae</taxon>
        <taxon>Rhizobium/Agrobacterium group</taxon>
        <taxon>Pararhizobium</taxon>
    </lineage>
</organism>
<dbReference type="OrthoDB" id="9807765at2"/>
<keyword evidence="7" id="KW-1185">Reference proteome</keyword>
<dbReference type="InterPro" id="IPR005119">
    <property type="entry name" value="LysR_subst-bd"/>
</dbReference>
<sequence>MARHIPGTRSLRVLEAAGRLLNFTHAATELNLTPAAISHQIKEFETQLGVVLFARKGRALQLTQAGEILHAAASEALGALGHAAVRARRSQGQQTRVRLNVNASTSIAAKWLVPRLDRFAKKEPNADVRLTVSCAMQDFDRDEVDVAIHFGPGTYPGLYVERLFEHVIYPVCSPRLLEGGQPLAAPEDLLRHTLIQQSWSGQGVVWPDWRAWMQAAGVDGFEPKPGLHYDDTHHAIQAAIDGQGIALGDEALVADDLSAGRLVRPFALSIGGPPNFAYFVVSPLETMQNPLASSFVSWLHSEAGTG</sequence>
<evidence type="ECO:0000313" key="7">
    <source>
        <dbReference type="Proteomes" id="UP000093111"/>
    </source>
</evidence>
<accession>A0A1C7P8S5</accession>
<keyword evidence="4" id="KW-0804">Transcription</keyword>
<dbReference type="InterPro" id="IPR058163">
    <property type="entry name" value="LysR-type_TF_proteobact-type"/>
</dbReference>
<dbReference type="PANTHER" id="PTHR30537:SF74">
    <property type="entry name" value="HTH-TYPE TRANSCRIPTIONAL REGULATOR TRPI"/>
    <property type="match status" value="1"/>
</dbReference>
<dbReference type="Pfam" id="PF03466">
    <property type="entry name" value="LysR_substrate"/>
    <property type="match status" value="1"/>
</dbReference>
<dbReference type="Gene3D" id="3.40.190.10">
    <property type="entry name" value="Periplasmic binding protein-like II"/>
    <property type="match status" value="2"/>
</dbReference>
<evidence type="ECO:0000256" key="2">
    <source>
        <dbReference type="ARBA" id="ARBA00023015"/>
    </source>
</evidence>
<reference evidence="6 7" key="1">
    <citation type="journal article" date="2016" name="Syst. Appl. Microbiol.">
        <title>Pararhizobium polonicum sp. nov. isolated from tumors on stone fruit rootstocks.</title>
        <authorList>
            <person name="Pulawska J."/>
            <person name="Kuzmanovic N."/>
            <person name="Willems A."/>
            <person name="Pothier J.F."/>
        </authorList>
    </citation>
    <scope>NUCLEOTIDE SEQUENCE [LARGE SCALE GENOMIC DNA]</scope>
    <source>
        <strain evidence="6 7">F5.1</strain>
    </source>
</reference>
<dbReference type="PROSITE" id="PS50931">
    <property type="entry name" value="HTH_LYSR"/>
    <property type="match status" value="1"/>
</dbReference>
<evidence type="ECO:0000313" key="6">
    <source>
        <dbReference type="EMBL" id="OBZ96164.1"/>
    </source>
</evidence>
<dbReference type="GO" id="GO:0006351">
    <property type="term" value="P:DNA-templated transcription"/>
    <property type="evidence" value="ECO:0007669"/>
    <property type="project" value="TreeGrafter"/>
</dbReference>
<dbReference type="InterPro" id="IPR036388">
    <property type="entry name" value="WH-like_DNA-bd_sf"/>
</dbReference>
<dbReference type="STRING" id="1612624.ADU59_07325"/>
<dbReference type="SUPFAM" id="SSF46785">
    <property type="entry name" value="Winged helix' DNA-binding domain"/>
    <property type="match status" value="1"/>
</dbReference>
<dbReference type="AlphaFoldDB" id="A0A1C7P8S5"/>
<dbReference type="RefSeq" id="WP_068953182.1">
    <property type="nucleotide sequence ID" value="NZ_LGLV01000005.1"/>
</dbReference>
<gene>
    <name evidence="6" type="ORF">ADU59_07325</name>
</gene>
<dbReference type="Gene3D" id="1.10.10.10">
    <property type="entry name" value="Winged helix-like DNA-binding domain superfamily/Winged helix DNA-binding domain"/>
    <property type="match status" value="1"/>
</dbReference>
<dbReference type="PANTHER" id="PTHR30537">
    <property type="entry name" value="HTH-TYPE TRANSCRIPTIONAL REGULATOR"/>
    <property type="match status" value="1"/>
</dbReference>
<comment type="caution">
    <text evidence="6">The sequence shown here is derived from an EMBL/GenBank/DDBJ whole genome shotgun (WGS) entry which is preliminary data.</text>
</comment>
<dbReference type="GO" id="GO:0003700">
    <property type="term" value="F:DNA-binding transcription factor activity"/>
    <property type="evidence" value="ECO:0007669"/>
    <property type="project" value="InterPro"/>
</dbReference>
<dbReference type="InterPro" id="IPR000847">
    <property type="entry name" value="LysR_HTH_N"/>
</dbReference>
<protein>
    <recommendedName>
        <fullName evidence="5">HTH lysR-type domain-containing protein</fullName>
    </recommendedName>
</protein>
<comment type="similarity">
    <text evidence="1">Belongs to the LysR transcriptional regulatory family.</text>
</comment>
<evidence type="ECO:0000256" key="1">
    <source>
        <dbReference type="ARBA" id="ARBA00009437"/>
    </source>
</evidence>